<dbReference type="Proteomes" id="UP000789706">
    <property type="component" value="Unassembled WGS sequence"/>
</dbReference>
<evidence type="ECO:0000313" key="2">
    <source>
        <dbReference type="Proteomes" id="UP000789706"/>
    </source>
</evidence>
<protein>
    <submittedName>
        <fullName evidence="1">9058_t:CDS:1</fullName>
    </submittedName>
</protein>
<gene>
    <name evidence="1" type="ORF">DEBURN_LOCUS11849</name>
</gene>
<name>A0A9N9E9U8_9GLOM</name>
<keyword evidence="2" id="KW-1185">Reference proteome</keyword>
<reference evidence="1" key="1">
    <citation type="submission" date="2021-06" db="EMBL/GenBank/DDBJ databases">
        <authorList>
            <person name="Kallberg Y."/>
            <person name="Tangrot J."/>
            <person name="Rosling A."/>
        </authorList>
    </citation>
    <scope>NUCLEOTIDE SEQUENCE</scope>
    <source>
        <strain evidence="1">AZ414A</strain>
    </source>
</reference>
<dbReference type="EMBL" id="CAJVPK010008923">
    <property type="protein sequence ID" value="CAG8663815.1"/>
    <property type="molecule type" value="Genomic_DNA"/>
</dbReference>
<sequence length="72" mass="7615">FFFAILCFTAFVNGSVIAGRDNGNVIAGRRVRCNTGAGSGFICQKRTGGPTFCCPKKNDCLNGVNECDPLPP</sequence>
<evidence type="ECO:0000313" key="1">
    <source>
        <dbReference type="EMBL" id="CAG8663815.1"/>
    </source>
</evidence>
<organism evidence="1 2">
    <name type="scientific">Diversispora eburnea</name>
    <dbReference type="NCBI Taxonomy" id="1213867"/>
    <lineage>
        <taxon>Eukaryota</taxon>
        <taxon>Fungi</taxon>
        <taxon>Fungi incertae sedis</taxon>
        <taxon>Mucoromycota</taxon>
        <taxon>Glomeromycotina</taxon>
        <taxon>Glomeromycetes</taxon>
        <taxon>Diversisporales</taxon>
        <taxon>Diversisporaceae</taxon>
        <taxon>Diversispora</taxon>
    </lineage>
</organism>
<comment type="caution">
    <text evidence="1">The sequence shown here is derived from an EMBL/GenBank/DDBJ whole genome shotgun (WGS) entry which is preliminary data.</text>
</comment>
<feature type="non-terminal residue" evidence="1">
    <location>
        <position position="72"/>
    </location>
</feature>
<proteinExistence type="predicted"/>
<dbReference type="AlphaFoldDB" id="A0A9N9E9U8"/>
<accession>A0A9N9E9U8</accession>